<accession>A0ABS7L5S9</accession>
<proteinExistence type="predicted"/>
<evidence type="ECO:0000313" key="2">
    <source>
        <dbReference type="EMBL" id="MBY0758355.1"/>
    </source>
</evidence>
<sequence length="355" mass="41409">MKKAVYFSIMLLTVYLNLVYEWEEGTSVLSVEILFLLFLYGTVRLWKGKIAVLPVGGFQIAEEGENLDIPFIVENRGKVRTPDIRFRIRGQKFFVNSLGKRRKQTVLCPFEAEGCGRQILLPEKICAADALGMFWIPLRKAEREAAEIRVIPKCYPVFAEITKATRNFLVESDEYDKDRGGDDSSEVFDVRSYRPGDRISRIHWKLSARSDELYMKEFSCPIGASVILFLGRKDEEKGEENQQDFLRIAVSAGRAILDEECWFYTVWKEKRTGRWVRRLIKDEETYYEWLVALAGVGVSDFDRIDEEEYRHEFHEPYRSALFVQDNLTISGTFQEEIRFQRDKVKEKLAETVLII</sequence>
<evidence type="ECO:0000259" key="1">
    <source>
        <dbReference type="Pfam" id="PF01882"/>
    </source>
</evidence>
<dbReference type="RefSeq" id="WP_221919501.1">
    <property type="nucleotide sequence ID" value="NZ_CP173660.1"/>
</dbReference>
<dbReference type="PANTHER" id="PTHR34351">
    <property type="entry name" value="SLR1927 PROTEIN-RELATED"/>
    <property type="match status" value="1"/>
</dbReference>
<evidence type="ECO:0000313" key="3">
    <source>
        <dbReference type="Proteomes" id="UP000779049"/>
    </source>
</evidence>
<protein>
    <submittedName>
        <fullName evidence="2">DUF58 domain-containing protein</fullName>
    </submittedName>
</protein>
<dbReference type="InterPro" id="IPR002881">
    <property type="entry name" value="DUF58"/>
</dbReference>
<organism evidence="2 3">
    <name type="scientific">Sellimonas caecigallum</name>
    <dbReference type="NCBI Taxonomy" id="2592333"/>
    <lineage>
        <taxon>Bacteria</taxon>
        <taxon>Bacillati</taxon>
        <taxon>Bacillota</taxon>
        <taxon>Clostridia</taxon>
        <taxon>Lachnospirales</taxon>
        <taxon>Lachnospiraceae</taxon>
        <taxon>Sellimonas</taxon>
    </lineage>
</organism>
<keyword evidence="3" id="KW-1185">Reference proteome</keyword>
<reference evidence="2 3" key="1">
    <citation type="journal article" date="2020" name="New Microbes New Infect">
        <title>Sellimonas caecigallum sp. nov., description and genome sequence of a new member of the Sellimonas genus isolated from the cecum of feral chicken.</title>
        <authorList>
            <person name="Wongkuna S."/>
            <person name="Ghimire S."/>
            <person name="Antony L."/>
            <person name="Chankhamhaengdecha S."/>
            <person name="Janvilisri T."/>
            <person name="Scaria J."/>
        </authorList>
    </citation>
    <scope>NUCLEOTIDE SEQUENCE [LARGE SCALE GENOMIC DNA]</scope>
    <source>
        <strain evidence="2 3">SW451</strain>
    </source>
</reference>
<dbReference type="Proteomes" id="UP000779049">
    <property type="component" value="Unassembled WGS sequence"/>
</dbReference>
<dbReference type="PANTHER" id="PTHR34351:SF2">
    <property type="entry name" value="DUF58 DOMAIN-CONTAINING PROTEIN"/>
    <property type="match status" value="1"/>
</dbReference>
<comment type="caution">
    <text evidence="2">The sequence shown here is derived from an EMBL/GenBank/DDBJ whole genome shotgun (WGS) entry which is preliminary data.</text>
</comment>
<dbReference type="EMBL" id="VIRV01000004">
    <property type="protein sequence ID" value="MBY0758355.1"/>
    <property type="molecule type" value="Genomic_DNA"/>
</dbReference>
<dbReference type="Pfam" id="PF01882">
    <property type="entry name" value="DUF58"/>
    <property type="match status" value="1"/>
</dbReference>
<name>A0ABS7L5S9_9FIRM</name>
<feature type="domain" description="DUF58" evidence="1">
    <location>
        <begin position="189"/>
        <end position="222"/>
    </location>
</feature>
<gene>
    <name evidence="2" type="ORF">FLB61_04485</name>
</gene>